<proteinExistence type="predicted"/>
<comment type="caution">
    <text evidence="3">The sequence shown here is derived from an EMBL/GenBank/DDBJ whole genome shotgun (WGS) entry which is preliminary data.</text>
</comment>
<protein>
    <submittedName>
        <fullName evidence="3">HalOD1 output domain-containing protein</fullName>
    </submittedName>
</protein>
<evidence type="ECO:0000313" key="3">
    <source>
        <dbReference type="EMBL" id="MFD1585458.1"/>
    </source>
</evidence>
<evidence type="ECO:0000259" key="2">
    <source>
        <dbReference type="Pfam" id="PF18545"/>
    </source>
</evidence>
<dbReference type="AlphaFoldDB" id="A0ABD6C7K1"/>
<feature type="region of interest" description="Disordered" evidence="1">
    <location>
        <begin position="1"/>
        <end position="42"/>
    </location>
</feature>
<accession>A0ABD6C7K1</accession>
<gene>
    <name evidence="3" type="ORF">ACFR9U_00565</name>
</gene>
<dbReference type="Proteomes" id="UP001597119">
    <property type="component" value="Unassembled WGS sequence"/>
</dbReference>
<evidence type="ECO:0000313" key="4">
    <source>
        <dbReference type="Proteomes" id="UP001597119"/>
    </source>
</evidence>
<keyword evidence="4" id="KW-1185">Reference proteome</keyword>
<dbReference type="RefSeq" id="WP_247377801.1">
    <property type="nucleotide sequence ID" value="NZ_JALLGV010000004.1"/>
</dbReference>
<sequence>MGSDRNEVDDDESDAQPAIVTDGGPEDGSRRTWDQSDPDSLTSTVVRAVAETAEIDPLEMSEPLNDVLDADALGSLLASGPGDGSVSVTFELAGQVVTARDDGVITVQSAPSASGA</sequence>
<dbReference type="EMBL" id="JBHUDJ010000001">
    <property type="protein sequence ID" value="MFD1585458.1"/>
    <property type="molecule type" value="Genomic_DNA"/>
</dbReference>
<dbReference type="InterPro" id="IPR040624">
    <property type="entry name" value="HalOD1"/>
</dbReference>
<evidence type="ECO:0000256" key="1">
    <source>
        <dbReference type="SAM" id="MobiDB-lite"/>
    </source>
</evidence>
<name>A0ABD6C7K1_9EURY</name>
<feature type="domain" description="Halobacterial output" evidence="2">
    <location>
        <begin position="39"/>
        <end position="108"/>
    </location>
</feature>
<reference evidence="3 4" key="1">
    <citation type="journal article" date="2019" name="Int. J. Syst. Evol. Microbiol.">
        <title>The Global Catalogue of Microorganisms (GCM) 10K type strain sequencing project: providing services to taxonomists for standard genome sequencing and annotation.</title>
        <authorList>
            <consortium name="The Broad Institute Genomics Platform"/>
            <consortium name="The Broad Institute Genome Sequencing Center for Infectious Disease"/>
            <person name="Wu L."/>
            <person name="Ma J."/>
        </authorList>
    </citation>
    <scope>NUCLEOTIDE SEQUENCE [LARGE SCALE GENOMIC DNA]</scope>
    <source>
        <strain evidence="3 4">CGMCC 1.12125</strain>
    </source>
</reference>
<dbReference type="Pfam" id="PF18545">
    <property type="entry name" value="HalOD1"/>
    <property type="match status" value="1"/>
</dbReference>
<organism evidence="3 4">
    <name type="scientific">Halorientalis brevis</name>
    <dbReference type="NCBI Taxonomy" id="1126241"/>
    <lineage>
        <taxon>Archaea</taxon>
        <taxon>Methanobacteriati</taxon>
        <taxon>Methanobacteriota</taxon>
        <taxon>Stenosarchaea group</taxon>
        <taxon>Halobacteria</taxon>
        <taxon>Halobacteriales</taxon>
        <taxon>Haloarculaceae</taxon>
        <taxon>Halorientalis</taxon>
    </lineage>
</organism>